<protein>
    <recommendedName>
        <fullName evidence="1">Amidase domain-containing protein</fullName>
    </recommendedName>
</protein>
<evidence type="ECO:0000259" key="1">
    <source>
        <dbReference type="Pfam" id="PF01425"/>
    </source>
</evidence>
<sequence>MRKSDLPFLTVKELSVKIKSTEVSPVEVIEAYLERIETLEPQLHSYITICEDEAIASARKAEKEIISGKYLGPLHGIPIACKDQWWTKGIRTTGGSTILRNFIPNQDATVMAKIRKSGGILIGKTNLTEFAMAYTYLYPYGIPKNPWDLTRMPGGSSAGSASATAAYTCATSLGEDTGGSIRGPAAYCGIVGLRPTQGRVSRYGLLGSSWSQDTIGPMSRTVEDCAITLEAIAGYDPKDKYTWKVPVPKYIDSLSQGIKGLRIGILKECTYSNNINTEVQEATLAAVKKLGDLGATISEISFPDSVNARAITSAITYPEGASVHSQLMKNHIGDYDHNMRITLLVGSLIPAHTYYKAQQLRQMVREEFLKLFNSVDLIALPTSASPAPKIIDQPGLGSKQAFLDETFAPKKTLTSLSNLTGTPSISIPCGFSSDKLPIGLQLIGRPMEEATILKASYSYEQATNWHNRRPPIS</sequence>
<dbReference type="Gene3D" id="3.90.1300.10">
    <property type="entry name" value="Amidase signature (AS) domain"/>
    <property type="match status" value="1"/>
</dbReference>
<dbReference type="Pfam" id="PF01425">
    <property type="entry name" value="Amidase"/>
    <property type="match status" value="1"/>
</dbReference>
<accession>A0A381UBR2</accession>
<name>A0A381UBR2_9ZZZZ</name>
<organism evidence="2">
    <name type="scientific">marine metagenome</name>
    <dbReference type="NCBI Taxonomy" id="408172"/>
    <lineage>
        <taxon>unclassified sequences</taxon>
        <taxon>metagenomes</taxon>
        <taxon>ecological metagenomes</taxon>
    </lineage>
</organism>
<proteinExistence type="predicted"/>
<gene>
    <name evidence="2" type="ORF">METZ01_LOCUS76897</name>
</gene>
<dbReference type="InterPro" id="IPR000120">
    <property type="entry name" value="Amidase"/>
</dbReference>
<evidence type="ECO:0000313" key="2">
    <source>
        <dbReference type="EMBL" id="SVA24043.1"/>
    </source>
</evidence>
<dbReference type="PANTHER" id="PTHR11895:SF7">
    <property type="entry name" value="GLUTAMYL-TRNA(GLN) AMIDOTRANSFERASE SUBUNIT A, MITOCHONDRIAL"/>
    <property type="match status" value="1"/>
</dbReference>
<dbReference type="InterPro" id="IPR023631">
    <property type="entry name" value="Amidase_dom"/>
</dbReference>
<reference evidence="2" key="1">
    <citation type="submission" date="2018-05" db="EMBL/GenBank/DDBJ databases">
        <authorList>
            <person name="Lanie J.A."/>
            <person name="Ng W.-L."/>
            <person name="Kazmierczak K.M."/>
            <person name="Andrzejewski T.M."/>
            <person name="Davidsen T.M."/>
            <person name="Wayne K.J."/>
            <person name="Tettelin H."/>
            <person name="Glass J.I."/>
            <person name="Rusch D."/>
            <person name="Podicherti R."/>
            <person name="Tsui H.-C.T."/>
            <person name="Winkler M.E."/>
        </authorList>
    </citation>
    <scope>NUCLEOTIDE SEQUENCE</scope>
</reference>
<dbReference type="EMBL" id="UINC01005865">
    <property type="protein sequence ID" value="SVA24043.1"/>
    <property type="molecule type" value="Genomic_DNA"/>
</dbReference>
<dbReference type="GO" id="GO:0003824">
    <property type="term" value="F:catalytic activity"/>
    <property type="evidence" value="ECO:0007669"/>
    <property type="project" value="InterPro"/>
</dbReference>
<dbReference type="InterPro" id="IPR036928">
    <property type="entry name" value="AS_sf"/>
</dbReference>
<feature type="domain" description="Amidase" evidence="1">
    <location>
        <begin position="27"/>
        <end position="453"/>
    </location>
</feature>
<dbReference type="AlphaFoldDB" id="A0A381UBR2"/>
<dbReference type="SUPFAM" id="SSF75304">
    <property type="entry name" value="Amidase signature (AS) enzymes"/>
    <property type="match status" value="1"/>
</dbReference>
<dbReference type="PANTHER" id="PTHR11895">
    <property type="entry name" value="TRANSAMIDASE"/>
    <property type="match status" value="1"/>
</dbReference>